<keyword evidence="5" id="KW-0560">Oxidoreductase</keyword>
<dbReference type="EMBL" id="MN739976">
    <property type="protein sequence ID" value="QHT81038.1"/>
    <property type="molecule type" value="Genomic_DNA"/>
</dbReference>
<dbReference type="Gene3D" id="1.20.120.310">
    <property type="entry name" value="ERV/ALR sulfhydryl oxidase domain"/>
    <property type="match status" value="1"/>
</dbReference>
<dbReference type="EC" id="1.8.3.2" evidence="2"/>
<reference evidence="9" key="1">
    <citation type="journal article" date="2020" name="Nature">
        <title>Giant virus diversity and host interactions through global metagenomics.</title>
        <authorList>
            <person name="Schulz F."/>
            <person name="Roux S."/>
            <person name="Paez-Espino D."/>
            <person name="Jungbluth S."/>
            <person name="Walsh D.A."/>
            <person name="Denef V.J."/>
            <person name="McMahon K.D."/>
            <person name="Konstantinidis K.T."/>
            <person name="Eloe-Fadrosh E.A."/>
            <person name="Kyrpides N.C."/>
            <person name="Woyke T."/>
        </authorList>
    </citation>
    <scope>NUCLEOTIDE SEQUENCE</scope>
    <source>
        <strain evidence="9">GVMAG-M-3300023184-135</strain>
    </source>
</reference>
<evidence type="ECO:0000256" key="7">
    <source>
        <dbReference type="SAM" id="MobiDB-lite"/>
    </source>
</evidence>
<dbReference type="AlphaFoldDB" id="A0A6C0HK58"/>
<evidence type="ECO:0000256" key="6">
    <source>
        <dbReference type="ARBA" id="ARBA00023157"/>
    </source>
</evidence>
<keyword evidence="4" id="KW-0274">FAD</keyword>
<evidence type="ECO:0000256" key="1">
    <source>
        <dbReference type="ARBA" id="ARBA00001974"/>
    </source>
</evidence>
<evidence type="ECO:0000259" key="8">
    <source>
        <dbReference type="PROSITE" id="PS51324"/>
    </source>
</evidence>
<evidence type="ECO:0000256" key="4">
    <source>
        <dbReference type="ARBA" id="ARBA00022827"/>
    </source>
</evidence>
<dbReference type="SUPFAM" id="SSF69000">
    <property type="entry name" value="FAD-dependent thiol oxidase"/>
    <property type="match status" value="1"/>
</dbReference>
<organism evidence="9">
    <name type="scientific">viral metagenome</name>
    <dbReference type="NCBI Taxonomy" id="1070528"/>
    <lineage>
        <taxon>unclassified sequences</taxon>
        <taxon>metagenomes</taxon>
        <taxon>organismal metagenomes</taxon>
    </lineage>
</organism>
<evidence type="ECO:0000256" key="3">
    <source>
        <dbReference type="ARBA" id="ARBA00022630"/>
    </source>
</evidence>
<feature type="region of interest" description="Disordered" evidence="7">
    <location>
        <begin position="209"/>
        <end position="233"/>
    </location>
</feature>
<sequence>MDTRFFGPAGWQLLHLVAAEDLSTHHKKDLFIAQQYILPCRFCRESTIEFMAGDFKYREPTDRWLYDLHNRVNKKLRNQCAEDPKVICPPPDPKFADIKQHYLDLLRKTPNVPPGMDFLFCVVYNYKDVTPEKTQRYRDFFDALLQVYPYPHLREITMKYKDSIDLTDRASLAKWFKSMMKELCRATGSKTPCVQKYAEYSSSCKRGKTCRNRKKQRKNHRRTYKLTHSRLIH</sequence>
<comment type="cofactor">
    <cofactor evidence="1">
        <name>FAD</name>
        <dbReference type="ChEBI" id="CHEBI:57692"/>
    </cofactor>
</comment>
<dbReference type="InterPro" id="IPR017905">
    <property type="entry name" value="ERV/ALR_sulphydryl_oxidase"/>
</dbReference>
<keyword evidence="3" id="KW-0285">Flavoprotein</keyword>
<dbReference type="InterPro" id="IPR036774">
    <property type="entry name" value="ERV/ALR_sulphydryl_oxid_sf"/>
</dbReference>
<dbReference type="Pfam" id="PF04777">
    <property type="entry name" value="Evr1_Alr"/>
    <property type="match status" value="1"/>
</dbReference>
<accession>A0A6C0HK58</accession>
<evidence type="ECO:0000256" key="5">
    <source>
        <dbReference type="ARBA" id="ARBA00023002"/>
    </source>
</evidence>
<name>A0A6C0HK58_9ZZZZ</name>
<feature type="domain" description="ERV/ALR sulfhydryl oxidase" evidence="8">
    <location>
        <begin position="1"/>
        <end position="95"/>
    </location>
</feature>
<protein>
    <recommendedName>
        <fullName evidence="2">thiol oxidase</fullName>
        <ecNumber evidence="2">1.8.3.2</ecNumber>
    </recommendedName>
</protein>
<dbReference type="GO" id="GO:0016972">
    <property type="term" value="F:thiol oxidase activity"/>
    <property type="evidence" value="ECO:0007669"/>
    <property type="project" value="UniProtKB-EC"/>
</dbReference>
<dbReference type="PROSITE" id="PS51324">
    <property type="entry name" value="ERV_ALR"/>
    <property type="match status" value="1"/>
</dbReference>
<proteinExistence type="predicted"/>
<keyword evidence="6" id="KW-1015">Disulfide bond</keyword>
<evidence type="ECO:0000313" key="9">
    <source>
        <dbReference type="EMBL" id="QHT81038.1"/>
    </source>
</evidence>
<evidence type="ECO:0000256" key="2">
    <source>
        <dbReference type="ARBA" id="ARBA00012512"/>
    </source>
</evidence>